<comment type="subcellular location">
    <subcellularLocation>
        <location evidence="1">Membrane</location>
        <topology evidence="1">Multi-pass membrane protein</topology>
    </subcellularLocation>
</comment>
<organism evidence="7 8">
    <name type="scientific">Tumebacillus amylolyticus</name>
    <dbReference type="NCBI Taxonomy" id="2801339"/>
    <lineage>
        <taxon>Bacteria</taxon>
        <taxon>Bacillati</taxon>
        <taxon>Bacillota</taxon>
        <taxon>Bacilli</taxon>
        <taxon>Bacillales</taxon>
        <taxon>Alicyclobacillaceae</taxon>
        <taxon>Tumebacillus</taxon>
    </lineage>
</organism>
<dbReference type="EMBL" id="JAEQNB010000001">
    <property type="protein sequence ID" value="MBL0386019.1"/>
    <property type="molecule type" value="Genomic_DNA"/>
</dbReference>
<keyword evidence="5 6" id="KW-0472">Membrane</keyword>
<dbReference type="InterPro" id="IPR005496">
    <property type="entry name" value="Integral_membrane_TerC"/>
</dbReference>
<evidence type="ECO:0000256" key="4">
    <source>
        <dbReference type="ARBA" id="ARBA00022989"/>
    </source>
</evidence>
<dbReference type="Proteomes" id="UP000602284">
    <property type="component" value="Unassembled WGS sequence"/>
</dbReference>
<protein>
    <submittedName>
        <fullName evidence="7">TerC family protein</fullName>
    </submittedName>
</protein>
<proteinExistence type="inferred from homology"/>
<evidence type="ECO:0000256" key="3">
    <source>
        <dbReference type="ARBA" id="ARBA00022692"/>
    </source>
</evidence>
<gene>
    <name evidence="7" type="ORF">JJB07_05075</name>
</gene>
<feature type="transmembrane region" description="Helical" evidence="6">
    <location>
        <begin position="159"/>
        <end position="177"/>
    </location>
</feature>
<evidence type="ECO:0000256" key="1">
    <source>
        <dbReference type="ARBA" id="ARBA00004141"/>
    </source>
</evidence>
<feature type="transmembrane region" description="Helical" evidence="6">
    <location>
        <begin position="97"/>
        <end position="124"/>
    </location>
</feature>
<evidence type="ECO:0000313" key="8">
    <source>
        <dbReference type="Proteomes" id="UP000602284"/>
    </source>
</evidence>
<evidence type="ECO:0000256" key="5">
    <source>
        <dbReference type="ARBA" id="ARBA00023136"/>
    </source>
</evidence>
<feature type="transmembrane region" description="Helical" evidence="6">
    <location>
        <begin position="130"/>
        <end position="152"/>
    </location>
</feature>
<dbReference type="PANTHER" id="PTHR30238">
    <property type="entry name" value="MEMBRANE BOUND PREDICTED REDOX MODULATOR"/>
    <property type="match status" value="1"/>
</dbReference>
<keyword evidence="8" id="KW-1185">Reference proteome</keyword>
<dbReference type="PANTHER" id="PTHR30238:SF4">
    <property type="entry name" value="SLL1022 PROTEIN"/>
    <property type="match status" value="1"/>
</dbReference>
<comment type="similarity">
    <text evidence="2">Belongs to the TerC family.</text>
</comment>
<comment type="caution">
    <text evidence="7">The sequence shown here is derived from an EMBL/GenBank/DDBJ whole genome shotgun (WGS) entry which is preliminary data.</text>
</comment>
<dbReference type="NCBIfam" id="TIGR03717">
    <property type="entry name" value="R_switched_YjbE"/>
    <property type="match status" value="1"/>
</dbReference>
<dbReference type="Pfam" id="PF03741">
    <property type="entry name" value="TerC"/>
    <property type="match status" value="1"/>
</dbReference>
<feature type="transmembrane region" description="Helical" evidence="6">
    <location>
        <begin position="189"/>
        <end position="210"/>
    </location>
</feature>
<keyword evidence="4 6" id="KW-1133">Transmembrane helix</keyword>
<name>A0ABS1J6X6_9BACL</name>
<evidence type="ECO:0000313" key="7">
    <source>
        <dbReference type="EMBL" id="MBL0386019.1"/>
    </source>
</evidence>
<feature type="transmembrane region" description="Helical" evidence="6">
    <location>
        <begin position="40"/>
        <end position="61"/>
    </location>
</feature>
<reference evidence="7 8" key="1">
    <citation type="submission" date="2021-01" db="EMBL/GenBank/DDBJ databases">
        <title>Tumebacillus sp. strain ITR2 16S ribosomal RNA gene Genome sequencing and assembly.</title>
        <authorList>
            <person name="Kang M."/>
        </authorList>
    </citation>
    <scope>NUCLEOTIDE SEQUENCE [LARGE SCALE GENOMIC DNA]</scope>
    <source>
        <strain evidence="7 8">ITR2</strain>
    </source>
</reference>
<evidence type="ECO:0000256" key="6">
    <source>
        <dbReference type="SAM" id="Phobius"/>
    </source>
</evidence>
<evidence type="ECO:0000256" key="2">
    <source>
        <dbReference type="ARBA" id="ARBA00007511"/>
    </source>
</evidence>
<sequence>MQQLFLALEILLVSAILSVDNALVIGLATRHLPSNLRQKAIFWGTMGAVGLRIVLSLVAVILLSTPYLKLIGGLFLLYIAFKMLGDHQQMKDMRRGGGLLHAVYVIVIADLVVSVDNVLAIVGISKGNMWLLLFGIAVSIPCILWGSGLIVRLLTRYPWLMYAGVAVLTWTGCTMILEEKVVASFVEPLSLPAYSFHLVSVIATSLAGFWTSRRIAA</sequence>
<feature type="transmembrane region" description="Helical" evidence="6">
    <location>
        <begin position="6"/>
        <end position="28"/>
    </location>
</feature>
<accession>A0ABS1J6X6</accession>
<feature type="transmembrane region" description="Helical" evidence="6">
    <location>
        <begin position="67"/>
        <end position="85"/>
    </location>
</feature>
<dbReference type="InterPro" id="IPR022301">
    <property type="entry name" value="Integral_membrane_YjbE"/>
</dbReference>
<dbReference type="RefSeq" id="WP_201631736.1">
    <property type="nucleotide sequence ID" value="NZ_JAEQNB010000001.1"/>
</dbReference>
<keyword evidence="3 6" id="KW-0812">Transmembrane</keyword>